<dbReference type="InterPro" id="IPR045865">
    <property type="entry name" value="ACT-like_dom_sf"/>
</dbReference>
<sequence length="161" mass="17743">MRAAAIAGKTMQRVTVTIDDELMSALDLYMEAGGHRNRSEAVRDLVRAGLLKEPKVDDEARNCVAALVYVYDHETRQLSKKLVHDHHSHADMSIATLHVHLDEASCLEVSLLKGRKSEVEHFASHLIGERGVRYGQLVVVPAQPEDEKPSLGPASAGHAHR</sequence>
<keyword evidence="4 7" id="KW-0805">Transcription regulation</keyword>
<feature type="binding site" evidence="7">
    <location>
        <position position="87"/>
    </location>
    <ligand>
        <name>Ni(2+)</name>
        <dbReference type="ChEBI" id="CHEBI:49786"/>
    </ligand>
</feature>
<dbReference type="Pfam" id="PF08753">
    <property type="entry name" value="NikR_C"/>
    <property type="match status" value="1"/>
</dbReference>
<keyword evidence="6 7" id="KW-0804">Transcription</keyword>
<keyword evidence="5 7" id="KW-0238">DNA-binding</keyword>
<evidence type="ECO:0000256" key="3">
    <source>
        <dbReference type="ARBA" id="ARBA00022723"/>
    </source>
</evidence>
<dbReference type="EMBL" id="AP027142">
    <property type="protein sequence ID" value="BDV33492.1"/>
    <property type="molecule type" value="Genomic_DNA"/>
</dbReference>
<reference evidence="10 11" key="1">
    <citation type="journal article" date="2023" name="Int. J. Syst. Evol. Microbiol.">
        <title>Methylocystis iwaonis sp. nov., a type II methane-oxidizing bacterium from surface soil of a rice paddy field in Japan, and emended description of the genus Methylocystis (ex Whittenbury et al. 1970) Bowman et al. 1993.</title>
        <authorList>
            <person name="Kaise H."/>
            <person name="Sawadogo J.B."/>
            <person name="Alam M.S."/>
            <person name="Ueno C."/>
            <person name="Dianou D."/>
            <person name="Shinjo R."/>
            <person name="Asakawa S."/>
        </authorList>
    </citation>
    <scope>NUCLEOTIDE SEQUENCE [LARGE SCALE GENOMIC DNA]</scope>
    <source>
        <strain evidence="10 11">SS37A-Re</strain>
    </source>
</reference>
<dbReference type="NCBIfam" id="NF002815">
    <property type="entry name" value="PRK02967.1"/>
    <property type="match status" value="1"/>
</dbReference>
<dbReference type="SUPFAM" id="SSF55021">
    <property type="entry name" value="ACT-like"/>
    <property type="match status" value="1"/>
</dbReference>
<dbReference type="InterPro" id="IPR013321">
    <property type="entry name" value="Arc_rbn_hlx_hlx"/>
</dbReference>
<feature type="binding site" evidence="7">
    <location>
        <position position="100"/>
    </location>
    <ligand>
        <name>Ni(2+)</name>
        <dbReference type="ChEBI" id="CHEBI:49786"/>
    </ligand>
</feature>
<comment type="cofactor">
    <cofactor evidence="7">
        <name>Ni(2+)</name>
        <dbReference type="ChEBI" id="CHEBI:49786"/>
    </cofactor>
    <text evidence="7">Binds 1 nickel ion per subunit.</text>
</comment>
<dbReference type="CDD" id="cd22231">
    <property type="entry name" value="RHH_NikR_HicB-like"/>
    <property type="match status" value="1"/>
</dbReference>
<gene>
    <name evidence="10" type="ORF">SS37A_10210</name>
</gene>
<evidence type="ECO:0000256" key="2">
    <source>
        <dbReference type="ARBA" id="ARBA00022596"/>
    </source>
</evidence>
<accession>A0ABN6VEB5</accession>
<dbReference type="InterPro" id="IPR022988">
    <property type="entry name" value="Ni_resp_reg_NikR"/>
</dbReference>
<dbReference type="SUPFAM" id="SSF47598">
    <property type="entry name" value="Ribbon-helix-helix"/>
    <property type="match status" value="1"/>
</dbReference>
<dbReference type="InterPro" id="IPR027271">
    <property type="entry name" value="Acetolactate_synth/TF_NikR_C"/>
</dbReference>
<evidence type="ECO:0000313" key="10">
    <source>
        <dbReference type="EMBL" id="BDV33492.1"/>
    </source>
</evidence>
<feature type="binding site" evidence="7">
    <location>
        <position position="98"/>
    </location>
    <ligand>
        <name>Ni(2+)</name>
        <dbReference type="ChEBI" id="CHEBI:49786"/>
    </ligand>
</feature>
<feature type="domain" description="Ribbon-helix-helix protein CopG" evidence="8">
    <location>
        <begin position="13"/>
        <end position="53"/>
    </location>
</feature>
<dbReference type="NCBIfam" id="NF003381">
    <property type="entry name" value="PRK04460.1"/>
    <property type="match status" value="1"/>
</dbReference>
<dbReference type="Gene3D" id="3.30.70.1150">
    <property type="entry name" value="ACT-like. Chain A, domain 2"/>
    <property type="match status" value="1"/>
</dbReference>
<evidence type="ECO:0000256" key="1">
    <source>
        <dbReference type="ARBA" id="ARBA00008478"/>
    </source>
</evidence>
<dbReference type="InterPro" id="IPR010985">
    <property type="entry name" value="Ribbon_hlx_hlx"/>
</dbReference>
<dbReference type="InterPro" id="IPR050192">
    <property type="entry name" value="CopG/NikR_regulator"/>
</dbReference>
<evidence type="ECO:0000256" key="7">
    <source>
        <dbReference type="HAMAP-Rule" id="MF_00476"/>
    </source>
</evidence>
<dbReference type="PANTHER" id="PTHR34719:SF2">
    <property type="entry name" value="NICKEL-RESPONSIVE REGULATOR"/>
    <property type="match status" value="1"/>
</dbReference>
<comment type="function">
    <text evidence="7">Transcriptional regulator.</text>
</comment>
<name>A0ABN6VEB5_9HYPH</name>
<dbReference type="HAMAP" id="MF_00476">
    <property type="entry name" value="NikR"/>
    <property type="match status" value="1"/>
</dbReference>
<keyword evidence="2 7" id="KW-0533">Nickel</keyword>
<evidence type="ECO:0000259" key="9">
    <source>
        <dbReference type="Pfam" id="PF08753"/>
    </source>
</evidence>
<evidence type="ECO:0000256" key="5">
    <source>
        <dbReference type="ARBA" id="ARBA00023125"/>
    </source>
</evidence>
<keyword evidence="3 7" id="KW-0479">Metal-binding</keyword>
<keyword evidence="11" id="KW-1185">Reference proteome</keyword>
<evidence type="ECO:0000259" key="8">
    <source>
        <dbReference type="Pfam" id="PF01402"/>
    </source>
</evidence>
<comment type="similarity">
    <text evidence="1 7">Belongs to the transcriptional regulatory CopG/NikR family.</text>
</comment>
<dbReference type="PANTHER" id="PTHR34719">
    <property type="entry name" value="NICKEL-RESPONSIVE REGULATOR"/>
    <property type="match status" value="1"/>
</dbReference>
<feature type="domain" description="Transcription factor NikR nickel binding C-terminal" evidence="9">
    <location>
        <begin position="64"/>
        <end position="139"/>
    </location>
</feature>
<dbReference type="Gene3D" id="1.10.1220.10">
    <property type="entry name" value="Met repressor-like"/>
    <property type="match status" value="1"/>
</dbReference>
<dbReference type="InterPro" id="IPR014864">
    <property type="entry name" value="TF_NikR_Ni-bd_C"/>
</dbReference>
<protein>
    <recommendedName>
        <fullName evidence="7">Putative nickel-responsive regulator</fullName>
    </recommendedName>
</protein>
<evidence type="ECO:0000256" key="4">
    <source>
        <dbReference type="ARBA" id="ARBA00023015"/>
    </source>
</evidence>
<dbReference type="Pfam" id="PF01402">
    <property type="entry name" value="RHH_1"/>
    <property type="match status" value="1"/>
</dbReference>
<dbReference type="Proteomes" id="UP001317629">
    <property type="component" value="Chromosome"/>
</dbReference>
<feature type="binding site" evidence="7">
    <location>
        <position position="106"/>
    </location>
    <ligand>
        <name>Ni(2+)</name>
        <dbReference type="ChEBI" id="CHEBI:49786"/>
    </ligand>
</feature>
<dbReference type="InterPro" id="IPR002145">
    <property type="entry name" value="CopG"/>
</dbReference>
<evidence type="ECO:0000256" key="6">
    <source>
        <dbReference type="ARBA" id="ARBA00023163"/>
    </source>
</evidence>
<evidence type="ECO:0000313" key="11">
    <source>
        <dbReference type="Proteomes" id="UP001317629"/>
    </source>
</evidence>
<proteinExistence type="inferred from homology"/>
<organism evidence="10 11">
    <name type="scientific">Methylocystis iwaonis</name>
    <dbReference type="NCBI Taxonomy" id="2885079"/>
    <lineage>
        <taxon>Bacteria</taxon>
        <taxon>Pseudomonadati</taxon>
        <taxon>Pseudomonadota</taxon>
        <taxon>Alphaproteobacteria</taxon>
        <taxon>Hyphomicrobiales</taxon>
        <taxon>Methylocystaceae</taxon>
        <taxon>Methylocystis</taxon>
    </lineage>
</organism>